<reference evidence="2" key="1">
    <citation type="journal article" date="2017" name="Nat. Commun.">
        <title>The North American bullfrog draft genome provides insight into hormonal regulation of long noncoding RNA.</title>
        <authorList>
            <person name="Hammond S.A."/>
            <person name="Warren R.L."/>
            <person name="Vandervalk B.P."/>
            <person name="Kucuk E."/>
            <person name="Khan H."/>
            <person name="Gibb E.A."/>
            <person name="Pandoh P."/>
            <person name="Kirk H."/>
            <person name="Zhao Y."/>
            <person name="Jones M."/>
            <person name="Mungall A.J."/>
            <person name="Coope R."/>
            <person name="Pleasance S."/>
            <person name="Moore R.A."/>
            <person name="Holt R.A."/>
            <person name="Round J.M."/>
            <person name="Ohora S."/>
            <person name="Walle B.V."/>
            <person name="Veldhoen N."/>
            <person name="Helbing C.C."/>
            <person name="Birol I."/>
        </authorList>
    </citation>
    <scope>NUCLEOTIDE SEQUENCE [LARGE SCALE GENOMIC DNA]</scope>
</reference>
<gene>
    <name evidence="1" type="ORF">AB205_0018290</name>
</gene>
<organism evidence="1 2">
    <name type="scientific">Aquarana catesbeiana</name>
    <name type="common">American bullfrog</name>
    <name type="synonym">Rana catesbeiana</name>
    <dbReference type="NCBI Taxonomy" id="8400"/>
    <lineage>
        <taxon>Eukaryota</taxon>
        <taxon>Metazoa</taxon>
        <taxon>Chordata</taxon>
        <taxon>Craniata</taxon>
        <taxon>Vertebrata</taxon>
        <taxon>Euteleostomi</taxon>
        <taxon>Amphibia</taxon>
        <taxon>Batrachia</taxon>
        <taxon>Anura</taxon>
        <taxon>Neobatrachia</taxon>
        <taxon>Ranoidea</taxon>
        <taxon>Ranidae</taxon>
        <taxon>Aquarana</taxon>
    </lineage>
</organism>
<name>A0A2G9RFB0_AQUCT</name>
<proteinExistence type="predicted"/>
<protein>
    <submittedName>
        <fullName evidence="1">Uncharacterized protein</fullName>
    </submittedName>
</protein>
<dbReference type="Proteomes" id="UP000228934">
    <property type="component" value="Unassembled WGS sequence"/>
</dbReference>
<accession>A0A2G9RFB0</accession>
<dbReference type="AlphaFoldDB" id="A0A2G9RFB0"/>
<keyword evidence="2" id="KW-1185">Reference proteome</keyword>
<sequence>MTVTTTINSMVYVSPNAFRSFSKSPSGVCEGVNHVSITY</sequence>
<evidence type="ECO:0000313" key="2">
    <source>
        <dbReference type="Proteomes" id="UP000228934"/>
    </source>
</evidence>
<evidence type="ECO:0000313" key="1">
    <source>
        <dbReference type="EMBL" id="PIO25903.1"/>
    </source>
</evidence>
<dbReference type="EMBL" id="KV948299">
    <property type="protein sequence ID" value="PIO25903.1"/>
    <property type="molecule type" value="Genomic_DNA"/>
</dbReference>